<protein>
    <submittedName>
        <fullName evidence="1">Uncharacterized protein</fullName>
    </submittedName>
</protein>
<reference evidence="1 2" key="1">
    <citation type="submission" date="2024-04" db="EMBL/GenBank/DDBJ databases">
        <title>Draft genome sequence of Pseudophaeobacter arcticus NBRC 116598.</title>
        <authorList>
            <person name="Miyakawa T."/>
            <person name="Kusuya Y."/>
            <person name="Miura T."/>
        </authorList>
    </citation>
    <scope>NUCLEOTIDE SEQUENCE [LARGE SCALE GENOMIC DNA]</scope>
    <source>
        <strain evidence="1 2">SU-CL00105</strain>
    </source>
</reference>
<name>A0ABQ0AKX6_9RHOB</name>
<organism evidence="1 2">
    <name type="scientific">Pseudophaeobacter arcticus</name>
    <dbReference type="NCBI Taxonomy" id="385492"/>
    <lineage>
        <taxon>Bacteria</taxon>
        <taxon>Pseudomonadati</taxon>
        <taxon>Pseudomonadota</taxon>
        <taxon>Alphaproteobacteria</taxon>
        <taxon>Rhodobacterales</taxon>
        <taxon>Paracoccaceae</taxon>
        <taxon>Pseudophaeobacter</taxon>
    </lineage>
</organism>
<sequence>MWPTVAPFMIVFGAGLHAGRACAQRRAGAAVDAHQLFDTSRKIAVGGALTPRGRGANMGAVTLCEPG</sequence>
<keyword evidence="2" id="KW-1185">Reference proteome</keyword>
<evidence type="ECO:0000313" key="1">
    <source>
        <dbReference type="EMBL" id="GAA6196516.1"/>
    </source>
</evidence>
<dbReference type="Proteomes" id="UP001441944">
    <property type="component" value="Unassembled WGS sequence"/>
</dbReference>
<gene>
    <name evidence="1" type="ORF">NBRC116598_19600</name>
</gene>
<proteinExistence type="predicted"/>
<evidence type="ECO:0000313" key="2">
    <source>
        <dbReference type="Proteomes" id="UP001441944"/>
    </source>
</evidence>
<dbReference type="EMBL" id="BAABWU010000006">
    <property type="protein sequence ID" value="GAA6196516.1"/>
    <property type="molecule type" value="Genomic_DNA"/>
</dbReference>
<accession>A0ABQ0AKX6</accession>
<comment type="caution">
    <text evidence="1">The sequence shown here is derived from an EMBL/GenBank/DDBJ whole genome shotgun (WGS) entry which is preliminary data.</text>
</comment>